<keyword evidence="1" id="KW-0812">Transmembrane</keyword>
<dbReference type="AlphaFoldDB" id="A0A5M9JN07"/>
<evidence type="ECO:0000313" key="2">
    <source>
        <dbReference type="EMBL" id="KAA8569783.1"/>
    </source>
</evidence>
<comment type="caution">
    <text evidence="2">The sequence shown here is derived from an EMBL/GenBank/DDBJ whole genome shotgun (WGS) entry which is preliminary data.</text>
</comment>
<keyword evidence="1" id="KW-1133">Transmembrane helix</keyword>
<keyword evidence="3" id="KW-1185">Reference proteome</keyword>
<feature type="transmembrane region" description="Helical" evidence="1">
    <location>
        <begin position="55"/>
        <end position="81"/>
    </location>
</feature>
<evidence type="ECO:0000313" key="3">
    <source>
        <dbReference type="Proteomes" id="UP000322873"/>
    </source>
</evidence>
<protein>
    <submittedName>
        <fullName evidence="2">Uncharacterized protein</fullName>
    </submittedName>
</protein>
<keyword evidence="1" id="KW-0472">Membrane</keyword>
<name>A0A5M9JN07_MONFR</name>
<reference evidence="2 3" key="1">
    <citation type="submission" date="2019-06" db="EMBL/GenBank/DDBJ databases">
        <title>Genome Sequence of the Brown Rot Fungal Pathogen Monilinia fructicola.</title>
        <authorList>
            <person name="De Miccolis Angelini R.M."/>
            <person name="Landi L."/>
            <person name="Abate D."/>
            <person name="Pollastro S."/>
            <person name="Romanazzi G."/>
            <person name="Faretra F."/>
        </authorList>
    </citation>
    <scope>NUCLEOTIDE SEQUENCE [LARGE SCALE GENOMIC DNA]</scope>
    <source>
        <strain evidence="2 3">Mfrc123</strain>
    </source>
</reference>
<accession>A0A5M9JN07</accession>
<gene>
    <name evidence="2" type="ORF">EYC84_001362</name>
</gene>
<sequence length="107" mass="12548">MNYIEDDNSTHLRSEAMTKRKTLNRQLLCIIVPTFATLFQKCRLSIFLFPFEKKITYSSFGVSCCVASYLGLEFGLCYHNFLSDFMDGFKKVISLTLMRFFYFICEV</sequence>
<proteinExistence type="predicted"/>
<feature type="transmembrane region" description="Helical" evidence="1">
    <location>
        <begin position="27"/>
        <end position="49"/>
    </location>
</feature>
<evidence type="ECO:0000256" key="1">
    <source>
        <dbReference type="SAM" id="Phobius"/>
    </source>
</evidence>
<dbReference type="EMBL" id="VICG01000008">
    <property type="protein sequence ID" value="KAA8569783.1"/>
    <property type="molecule type" value="Genomic_DNA"/>
</dbReference>
<organism evidence="2 3">
    <name type="scientific">Monilinia fructicola</name>
    <name type="common">Brown rot fungus</name>
    <name type="synonym">Ciboria fructicola</name>
    <dbReference type="NCBI Taxonomy" id="38448"/>
    <lineage>
        <taxon>Eukaryota</taxon>
        <taxon>Fungi</taxon>
        <taxon>Dikarya</taxon>
        <taxon>Ascomycota</taxon>
        <taxon>Pezizomycotina</taxon>
        <taxon>Leotiomycetes</taxon>
        <taxon>Helotiales</taxon>
        <taxon>Sclerotiniaceae</taxon>
        <taxon>Monilinia</taxon>
    </lineage>
</organism>
<dbReference type="Proteomes" id="UP000322873">
    <property type="component" value="Unassembled WGS sequence"/>
</dbReference>